<dbReference type="Proteomes" id="UP001175000">
    <property type="component" value="Unassembled WGS sequence"/>
</dbReference>
<dbReference type="InterPro" id="IPR010730">
    <property type="entry name" value="HET"/>
</dbReference>
<evidence type="ECO:0000313" key="3">
    <source>
        <dbReference type="Proteomes" id="UP001175000"/>
    </source>
</evidence>
<dbReference type="Pfam" id="PF06985">
    <property type="entry name" value="HET"/>
    <property type="match status" value="1"/>
</dbReference>
<dbReference type="AlphaFoldDB" id="A0AA39WJZ8"/>
<dbReference type="PANTHER" id="PTHR33112:SF12">
    <property type="entry name" value="HETEROKARYON INCOMPATIBILITY DOMAIN-CONTAINING PROTEIN"/>
    <property type="match status" value="1"/>
</dbReference>
<gene>
    <name evidence="2" type="ORF">B0T14DRAFT_497885</name>
</gene>
<proteinExistence type="predicted"/>
<dbReference type="EMBL" id="JAULSU010000005">
    <property type="protein sequence ID" value="KAK0616710.1"/>
    <property type="molecule type" value="Genomic_DNA"/>
</dbReference>
<evidence type="ECO:0000313" key="2">
    <source>
        <dbReference type="EMBL" id="KAK0616710.1"/>
    </source>
</evidence>
<reference evidence="2" key="1">
    <citation type="submission" date="2023-06" db="EMBL/GenBank/DDBJ databases">
        <title>Genome-scale phylogeny and comparative genomics of the fungal order Sordariales.</title>
        <authorList>
            <consortium name="Lawrence Berkeley National Laboratory"/>
            <person name="Hensen N."/>
            <person name="Bonometti L."/>
            <person name="Westerberg I."/>
            <person name="Brannstrom I.O."/>
            <person name="Guillou S."/>
            <person name="Cros-Aarteil S."/>
            <person name="Calhoun S."/>
            <person name="Haridas S."/>
            <person name="Kuo A."/>
            <person name="Mondo S."/>
            <person name="Pangilinan J."/>
            <person name="Riley R."/>
            <person name="Labutti K."/>
            <person name="Andreopoulos B."/>
            <person name="Lipzen A."/>
            <person name="Chen C."/>
            <person name="Yanf M."/>
            <person name="Daum C."/>
            <person name="Ng V."/>
            <person name="Clum A."/>
            <person name="Steindorff A."/>
            <person name="Ohm R."/>
            <person name="Martin F."/>
            <person name="Silar P."/>
            <person name="Natvig D."/>
            <person name="Lalanne C."/>
            <person name="Gautier V."/>
            <person name="Ament-Velasquez S.L."/>
            <person name="Kruys A."/>
            <person name="Hutchinson M.I."/>
            <person name="Powell A.J."/>
            <person name="Barry K."/>
            <person name="Miller A.N."/>
            <person name="Grigoriev I.V."/>
            <person name="Debuchy R."/>
            <person name="Gladieux P."/>
            <person name="Thoren M.H."/>
            <person name="Johannesson H."/>
        </authorList>
    </citation>
    <scope>NUCLEOTIDE SEQUENCE</scope>
    <source>
        <strain evidence="2">CBS 606.72</strain>
    </source>
</reference>
<accession>A0AA39WJZ8</accession>
<feature type="domain" description="Heterokaryon incompatibility" evidence="1">
    <location>
        <begin position="307"/>
        <end position="469"/>
    </location>
</feature>
<evidence type="ECO:0000259" key="1">
    <source>
        <dbReference type="Pfam" id="PF06985"/>
    </source>
</evidence>
<name>A0AA39WJZ8_9PEZI</name>
<comment type="caution">
    <text evidence="2">The sequence shown here is derived from an EMBL/GenBank/DDBJ whole genome shotgun (WGS) entry which is preliminary data.</text>
</comment>
<keyword evidence="3" id="KW-1185">Reference proteome</keyword>
<protein>
    <submittedName>
        <fullName evidence="2">Heterokaryon incompatibility protein-domain-containing protein</fullName>
    </submittedName>
</protein>
<organism evidence="2 3">
    <name type="scientific">Immersiella caudata</name>
    <dbReference type="NCBI Taxonomy" id="314043"/>
    <lineage>
        <taxon>Eukaryota</taxon>
        <taxon>Fungi</taxon>
        <taxon>Dikarya</taxon>
        <taxon>Ascomycota</taxon>
        <taxon>Pezizomycotina</taxon>
        <taxon>Sordariomycetes</taxon>
        <taxon>Sordariomycetidae</taxon>
        <taxon>Sordariales</taxon>
        <taxon>Lasiosphaeriaceae</taxon>
        <taxon>Immersiella</taxon>
    </lineage>
</organism>
<sequence length="812" mass="91712">MRAWFRKKIDGRQESQAANSKRRELKRQADAQLRYYQSLAEKGRCEQCFDVDPQQWFSPPQPGSASAQKVFSWDAEKCFASCEIGSFIRNSTPDAVTFQSWLLAAKVPVNRHNWVSRDRCGAHDDCFLCGSWVERAWFPAIDGNLLDPLNSGPVTVKTIELGGRRIPQFSEEVQVDLRQLRYSHAPQWMKTVDVTVVNNGGWSSVRLMHATSEGISEPVRPGGIPTKFQRVLIPTGGKVSDRAQGRQLDRRYDPEIVKLWHRTCSEKHSALCHRDAGGRTPFPVSLKLIDVHRWCIVVLPAGEEPEYAALSYVWGPSQQPSLATDTLQLWSAKGALREHVSLPQTIQDAIQVTQDIGMRFLWVDALCIVQDAEREKALQIRQMDRIYSRASLTLAATAGYCRIGLPGVSVPWRHTHQPDAEGNGKYEPHETHQLSQCKVGNTSLMEIMENPDAWLRDSIWRQRGWTFQEELCSNRVVYFLENNLLFTCGEATWRADVALEHLPSAVAPEYQDDHRQRIRGLTCQPDSMDRQELIGLFRKLVHGYMLRTLTRDDDIENAFSGVANALCGLLGPLYHGIPERIFGEVIEGCWCWDLILDRRQGFPSWSWTGWRRALLPETGKVKDPEIGISPARAQTASGPLLKFFRLSRYGATPQPLFDRTVVSHSENSFLNDHFRPDADEINKGLKKVLAQAQQAPKNSSTDYIAFFTSIAFLSITPLSHFWEAQATYSVHKKGASQKRLTTIRLPSDPYRRQIQGSHAFIVTSRGEKGFQLMMVEFVDGIAYKINATAPGEPVKGEDWIGVGAARSLVIMG</sequence>
<dbReference type="PANTHER" id="PTHR33112">
    <property type="entry name" value="DOMAIN PROTEIN, PUTATIVE-RELATED"/>
    <property type="match status" value="1"/>
</dbReference>